<dbReference type="InterPro" id="IPR014914">
    <property type="entry name" value="RES_dom"/>
</dbReference>
<protein>
    <submittedName>
        <fullName evidence="2">RES domain-containing protein</fullName>
    </submittedName>
</protein>
<dbReference type="SMART" id="SM00953">
    <property type="entry name" value="RES"/>
    <property type="match status" value="1"/>
</dbReference>
<dbReference type="Proteomes" id="UP000812013">
    <property type="component" value="Unassembled WGS sequence"/>
</dbReference>
<proteinExistence type="predicted"/>
<evidence type="ECO:0000313" key="2">
    <source>
        <dbReference type="EMBL" id="MBW5483323.1"/>
    </source>
</evidence>
<accession>A0ABS6Z6C7</accession>
<keyword evidence="3" id="KW-1185">Reference proteome</keyword>
<dbReference type="EMBL" id="WTFF01000099">
    <property type="protein sequence ID" value="MBW5483323.1"/>
    <property type="molecule type" value="Genomic_DNA"/>
</dbReference>
<dbReference type="Pfam" id="PF08808">
    <property type="entry name" value="RES"/>
    <property type="match status" value="1"/>
</dbReference>
<reference evidence="2 3" key="1">
    <citation type="submission" date="2019-12" db="EMBL/GenBank/DDBJ databases">
        <title>Genome sequence of Streptomyces bambusae.</title>
        <authorList>
            <person name="Bansal K."/>
            <person name="Choksket S."/>
            <person name="Korpole S."/>
            <person name="Patil P.B."/>
        </authorList>
    </citation>
    <scope>NUCLEOTIDE SEQUENCE [LARGE SCALE GENOMIC DNA]</scope>
    <source>
        <strain evidence="2 3">SK60</strain>
    </source>
</reference>
<comment type="caution">
    <text evidence="2">The sequence shown here is derived from an EMBL/GenBank/DDBJ whole genome shotgun (WGS) entry which is preliminary data.</text>
</comment>
<sequence>MPNYRPPEGPAATPAKVTLPAGTPLYRVHSARRAADAFNPVPSHCLYGGGRFDATACDRYGYLYAGLTPEAAVSETLLHSLPFDPAGGARLVPAVAVLSRRLSVVRTATDVDLVALVSGQDLAAVQQDSWLVQAEARDYPYTRDWGHWIRSRTGPWAKGFLWASKREPAERALVLFADRCPPGLLTEDPEESVDFSSAAGRRWLNEVLLPYHARLAP</sequence>
<gene>
    <name evidence="2" type="ORF">GPJ59_15855</name>
</gene>
<feature type="domain" description="RES" evidence="1">
    <location>
        <begin position="38"/>
        <end position="188"/>
    </location>
</feature>
<organism evidence="2 3">
    <name type="scientific">Streptomyces bambusae</name>
    <dbReference type="NCBI Taxonomy" id="1550616"/>
    <lineage>
        <taxon>Bacteria</taxon>
        <taxon>Bacillati</taxon>
        <taxon>Actinomycetota</taxon>
        <taxon>Actinomycetes</taxon>
        <taxon>Kitasatosporales</taxon>
        <taxon>Streptomycetaceae</taxon>
        <taxon>Streptomyces</taxon>
    </lineage>
</organism>
<name>A0ABS6Z6C7_9ACTN</name>
<evidence type="ECO:0000313" key="3">
    <source>
        <dbReference type="Proteomes" id="UP000812013"/>
    </source>
</evidence>
<evidence type="ECO:0000259" key="1">
    <source>
        <dbReference type="SMART" id="SM00953"/>
    </source>
</evidence>